<dbReference type="EMBL" id="PGXC01000003">
    <property type="protein sequence ID" value="PKK91181.1"/>
    <property type="molecule type" value="Genomic_DNA"/>
</dbReference>
<dbReference type="AlphaFoldDB" id="A0A2N1PS66"/>
<dbReference type="PROSITE" id="PS51257">
    <property type="entry name" value="PROKAR_LIPOPROTEIN"/>
    <property type="match status" value="1"/>
</dbReference>
<protein>
    <submittedName>
        <fullName evidence="1">Uncharacterized protein</fullName>
    </submittedName>
</protein>
<evidence type="ECO:0000313" key="2">
    <source>
        <dbReference type="Proteomes" id="UP000233256"/>
    </source>
</evidence>
<comment type="caution">
    <text evidence="1">The sequence shown here is derived from an EMBL/GenBank/DDBJ whole genome shotgun (WGS) entry which is preliminary data.</text>
</comment>
<gene>
    <name evidence="1" type="ORF">CVV64_05275</name>
</gene>
<accession>A0A2N1PS66</accession>
<reference evidence="1 2" key="1">
    <citation type="journal article" date="2017" name="ISME J.">
        <title>Potential for microbial H2 and metal transformations associated with novel bacteria and archaea in deep terrestrial subsurface sediments.</title>
        <authorList>
            <person name="Hernsdorf A.W."/>
            <person name="Amano Y."/>
            <person name="Miyakawa K."/>
            <person name="Ise K."/>
            <person name="Suzuki Y."/>
            <person name="Anantharaman K."/>
            <person name="Probst A."/>
            <person name="Burstein D."/>
            <person name="Thomas B.C."/>
            <person name="Banfield J.F."/>
        </authorList>
    </citation>
    <scope>NUCLEOTIDE SEQUENCE [LARGE SCALE GENOMIC DNA]</scope>
    <source>
        <strain evidence="1">HGW-Wallbacteria-1</strain>
    </source>
</reference>
<evidence type="ECO:0000313" key="1">
    <source>
        <dbReference type="EMBL" id="PKK91181.1"/>
    </source>
</evidence>
<dbReference type="Proteomes" id="UP000233256">
    <property type="component" value="Unassembled WGS sequence"/>
</dbReference>
<organism evidence="1 2">
    <name type="scientific">Candidatus Wallbacteria bacterium HGW-Wallbacteria-1</name>
    <dbReference type="NCBI Taxonomy" id="2013854"/>
    <lineage>
        <taxon>Bacteria</taxon>
        <taxon>Candidatus Walliibacteriota</taxon>
    </lineage>
</organism>
<name>A0A2N1PS66_9BACT</name>
<sequence length="203" mass="22965">MKLSWGFHTIIPISIFLSLFFLFAGCPFCSLAATSIETMMKDPAILGEGIEGTFLLDDGSVINGSLHWSRETEELKLKSILGEISLTQDQIQGNIDGAQASTLRSLRKCLTNIRTIKAGVAEYMRVHGHNGSERIEKWQKNSCYLLLLQVDHIMNEIPRCTRKWAQYRVKQSPELKISCSYHGSERDILKSIRKIMSSLEMGR</sequence>
<proteinExistence type="predicted"/>